<evidence type="ECO:0000256" key="10">
    <source>
        <dbReference type="RuleBase" id="RU351113"/>
    </source>
</evidence>
<evidence type="ECO:0000256" key="2">
    <source>
        <dbReference type="ARBA" id="ARBA00022475"/>
    </source>
</evidence>
<evidence type="ECO:0000256" key="1">
    <source>
        <dbReference type="ARBA" id="ARBA00004651"/>
    </source>
</evidence>
<dbReference type="Proteomes" id="UP000504618">
    <property type="component" value="Unplaced"/>
</dbReference>
<evidence type="ECO:0000313" key="12">
    <source>
        <dbReference type="RefSeq" id="XP_024894000.1"/>
    </source>
</evidence>
<evidence type="ECO:0000256" key="8">
    <source>
        <dbReference type="ARBA" id="ARBA00023170"/>
    </source>
</evidence>
<evidence type="ECO:0000256" key="4">
    <source>
        <dbReference type="ARBA" id="ARBA00022692"/>
    </source>
</evidence>
<keyword evidence="5 10" id="KW-0552">Olfaction</keyword>
<keyword evidence="7 10" id="KW-0472">Membrane</keyword>
<feature type="transmembrane region" description="Helical" evidence="10">
    <location>
        <begin position="6"/>
        <end position="24"/>
    </location>
</feature>
<dbReference type="PANTHER" id="PTHR21137">
    <property type="entry name" value="ODORANT RECEPTOR"/>
    <property type="match status" value="1"/>
</dbReference>
<dbReference type="GO" id="GO:0004984">
    <property type="term" value="F:olfactory receptor activity"/>
    <property type="evidence" value="ECO:0007669"/>
    <property type="project" value="InterPro"/>
</dbReference>
<evidence type="ECO:0000256" key="6">
    <source>
        <dbReference type="ARBA" id="ARBA00022989"/>
    </source>
</evidence>
<feature type="transmembrane region" description="Helical" evidence="10">
    <location>
        <begin position="122"/>
        <end position="144"/>
    </location>
</feature>
<evidence type="ECO:0000313" key="11">
    <source>
        <dbReference type="Proteomes" id="UP000504618"/>
    </source>
</evidence>
<comment type="similarity">
    <text evidence="10">Belongs to the insect chemoreceptor superfamily. Heteromeric odorant receptor channel (TC 1.A.69) family.</text>
</comment>
<dbReference type="GO" id="GO:0007165">
    <property type="term" value="P:signal transduction"/>
    <property type="evidence" value="ECO:0007669"/>
    <property type="project" value="UniProtKB-KW"/>
</dbReference>
<keyword evidence="6 10" id="KW-1133">Transmembrane helix</keyword>
<name>A0A6J1RMS7_9HYME</name>
<dbReference type="Pfam" id="PF02949">
    <property type="entry name" value="7tm_6"/>
    <property type="match status" value="1"/>
</dbReference>
<organism evidence="11 12">
    <name type="scientific">Temnothorax curvispinosus</name>
    <dbReference type="NCBI Taxonomy" id="300111"/>
    <lineage>
        <taxon>Eukaryota</taxon>
        <taxon>Metazoa</taxon>
        <taxon>Ecdysozoa</taxon>
        <taxon>Arthropoda</taxon>
        <taxon>Hexapoda</taxon>
        <taxon>Insecta</taxon>
        <taxon>Pterygota</taxon>
        <taxon>Neoptera</taxon>
        <taxon>Endopterygota</taxon>
        <taxon>Hymenoptera</taxon>
        <taxon>Apocrita</taxon>
        <taxon>Aculeata</taxon>
        <taxon>Formicoidea</taxon>
        <taxon>Formicidae</taxon>
        <taxon>Myrmicinae</taxon>
        <taxon>Temnothorax</taxon>
    </lineage>
</organism>
<dbReference type="RefSeq" id="XP_024894000.1">
    <property type="nucleotide sequence ID" value="XM_025038232.1"/>
</dbReference>
<keyword evidence="11" id="KW-1185">Reference proteome</keyword>
<feature type="transmembrane region" description="Helical" evidence="10">
    <location>
        <begin position="174"/>
        <end position="205"/>
    </location>
</feature>
<comment type="subcellular location">
    <subcellularLocation>
        <location evidence="1 10">Cell membrane</location>
        <topology evidence="1 10">Multi-pass membrane protein</topology>
    </subcellularLocation>
</comment>
<dbReference type="AlphaFoldDB" id="A0A6J1RMS7"/>
<keyword evidence="3 10" id="KW-0716">Sensory transduction</keyword>
<accession>A0A6J1RMS7</accession>
<keyword evidence="9 10" id="KW-0807">Transducer</keyword>
<dbReference type="PANTHER" id="PTHR21137:SF35">
    <property type="entry name" value="ODORANT RECEPTOR 19A-RELATED"/>
    <property type="match status" value="1"/>
</dbReference>
<evidence type="ECO:0000256" key="9">
    <source>
        <dbReference type="ARBA" id="ARBA00023224"/>
    </source>
</evidence>
<gene>
    <name evidence="12" type="primary">LOC112468861</name>
</gene>
<protein>
    <recommendedName>
        <fullName evidence="10">Odorant receptor</fullName>
    </recommendedName>
</protein>
<keyword evidence="8 10" id="KW-0675">Receptor</keyword>
<evidence type="ECO:0000256" key="3">
    <source>
        <dbReference type="ARBA" id="ARBA00022606"/>
    </source>
</evidence>
<proteinExistence type="inferred from homology"/>
<dbReference type="GO" id="GO:0005549">
    <property type="term" value="F:odorant binding"/>
    <property type="evidence" value="ECO:0007669"/>
    <property type="project" value="InterPro"/>
</dbReference>
<dbReference type="InterPro" id="IPR004117">
    <property type="entry name" value="7tm6_olfct_rcpt"/>
</dbReference>
<reference evidence="12" key="1">
    <citation type="submission" date="2025-08" db="UniProtKB">
        <authorList>
            <consortium name="RefSeq"/>
        </authorList>
    </citation>
    <scope>IDENTIFICATION</scope>
    <source>
        <tissue evidence="12">Whole body</tissue>
    </source>
</reference>
<feature type="transmembrane region" description="Helical" evidence="10">
    <location>
        <begin position="258"/>
        <end position="279"/>
    </location>
</feature>
<dbReference type="OrthoDB" id="7551957at2759"/>
<dbReference type="GeneID" id="112468861"/>
<dbReference type="GO" id="GO:0005886">
    <property type="term" value="C:plasma membrane"/>
    <property type="evidence" value="ECO:0007669"/>
    <property type="project" value="UniProtKB-SubCell"/>
</dbReference>
<sequence length="389" mass="45264">MILKEDQYFSVNRILLLIIGLWPYQQSNFARFQHIFISIIFTTYIIFQLTAFLTLRCTFEVLMNVLSCMIYMTIPIIEYNTFCFNIEGVKDLLIQLQHIHNKLTNKNEIAIMKKYVCTAKHYTVGLTTLGVYCLFASVVVQFSLNMTNVDLSTNKSRPYQFLFTMEYFIDREKYFYLILLHMNAAIYVAAIVATAIGTMGIAYIYHICGMFRIASYRIENAINIDILQTTLKNKILMIEGIICAVDIHRQAMKLNRHFISTLEIMLFYILACGVFSLSLNLFQVASSEYNILLFLPYGFALLATLHMFLANLMGQIIIDHNNHVFTTAYNVQWYKTPLHIQRMILFLLQRRTKEFKIRIGKLFVASMECFATLVKASISYFTVIHSTRL</sequence>
<feature type="transmembrane region" description="Helical" evidence="10">
    <location>
        <begin position="36"/>
        <end position="55"/>
    </location>
</feature>
<keyword evidence="2" id="KW-1003">Cell membrane</keyword>
<evidence type="ECO:0000256" key="7">
    <source>
        <dbReference type="ARBA" id="ARBA00023136"/>
    </source>
</evidence>
<feature type="transmembrane region" description="Helical" evidence="10">
    <location>
        <begin position="291"/>
        <end position="312"/>
    </location>
</feature>
<evidence type="ECO:0000256" key="5">
    <source>
        <dbReference type="ARBA" id="ARBA00022725"/>
    </source>
</evidence>
<feature type="transmembrane region" description="Helical" evidence="10">
    <location>
        <begin position="359"/>
        <end position="383"/>
    </location>
</feature>
<keyword evidence="4 10" id="KW-0812">Transmembrane</keyword>